<proteinExistence type="predicted"/>
<dbReference type="AlphaFoldDB" id="A0A2U8W6G6"/>
<sequence length="244" mass="25760">MSGIGRYPPDRVAAAEALVRGTQRSLKALAGEIGVAPLTLRRWNRVFGWRETGGAKPRTAWTPERVASLGRLHHNPTIDPRDLEAVLSPSRGAARGLLRSHGLSARRRAAAGRTIRREADGFAGPALRAALHAQVARQIVRFDAALREEAALPDSARVLRDLGGLKRLLDDLDAAPPQRDGDGHAERRADPETGEPAADGAGPPLDLPALRAEIARRYAAFAGERADAGLPGESAAPSPAGPGP</sequence>
<feature type="compositionally biased region" description="Basic and acidic residues" evidence="1">
    <location>
        <begin position="179"/>
        <end position="191"/>
    </location>
</feature>
<feature type="region of interest" description="Disordered" evidence="1">
    <location>
        <begin position="225"/>
        <end position="244"/>
    </location>
</feature>
<keyword evidence="3" id="KW-1185">Reference proteome</keyword>
<accession>A0A2U8W6G6</accession>
<evidence type="ECO:0000313" key="3">
    <source>
        <dbReference type="Proteomes" id="UP000245926"/>
    </source>
</evidence>
<evidence type="ECO:0000256" key="1">
    <source>
        <dbReference type="SAM" id="MobiDB-lite"/>
    </source>
</evidence>
<feature type="compositionally biased region" description="Low complexity" evidence="1">
    <location>
        <begin position="228"/>
        <end position="238"/>
    </location>
</feature>
<gene>
    <name evidence="2" type="ORF">DK389_12695</name>
</gene>
<dbReference type="Proteomes" id="UP000245926">
    <property type="component" value="Chromosome"/>
</dbReference>
<protein>
    <submittedName>
        <fullName evidence="2">Uncharacterized protein</fullName>
    </submittedName>
</protein>
<dbReference type="EMBL" id="CP029550">
    <property type="protein sequence ID" value="AWN41221.1"/>
    <property type="molecule type" value="Genomic_DNA"/>
</dbReference>
<name>A0A2U8W6G6_9HYPH</name>
<organism evidence="2 3">
    <name type="scientific">Methylobacterium durans</name>
    <dbReference type="NCBI Taxonomy" id="2202825"/>
    <lineage>
        <taxon>Bacteria</taxon>
        <taxon>Pseudomonadati</taxon>
        <taxon>Pseudomonadota</taxon>
        <taxon>Alphaproteobacteria</taxon>
        <taxon>Hyphomicrobiales</taxon>
        <taxon>Methylobacteriaceae</taxon>
        <taxon>Methylobacterium</taxon>
    </lineage>
</organism>
<dbReference type="OrthoDB" id="8004339at2"/>
<dbReference type="RefSeq" id="WP_109890031.1">
    <property type="nucleotide sequence ID" value="NZ_CP029550.1"/>
</dbReference>
<reference evidence="3" key="1">
    <citation type="submission" date="2018-05" db="EMBL/GenBank/DDBJ databases">
        <title>Complete Genome Sequence of Methylobacterium sp. 17SD2-17.</title>
        <authorList>
            <person name="Srinivasan S."/>
        </authorList>
    </citation>
    <scope>NUCLEOTIDE SEQUENCE [LARGE SCALE GENOMIC DNA]</scope>
    <source>
        <strain evidence="3">17SD2-17</strain>
    </source>
</reference>
<evidence type="ECO:0000313" key="2">
    <source>
        <dbReference type="EMBL" id="AWN41221.1"/>
    </source>
</evidence>
<feature type="region of interest" description="Disordered" evidence="1">
    <location>
        <begin position="171"/>
        <end position="206"/>
    </location>
</feature>
<dbReference type="KEGG" id="mets:DK389_12695"/>